<protein>
    <submittedName>
        <fullName evidence="2">Fibronectin type III domain-containing protein</fullName>
    </submittedName>
</protein>
<evidence type="ECO:0000313" key="3">
    <source>
        <dbReference type="Proteomes" id="UP000662373"/>
    </source>
</evidence>
<feature type="non-terminal residue" evidence="2">
    <location>
        <position position="1"/>
    </location>
</feature>
<reference evidence="2 3" key="1">
    <citation type="submission" date="2020-09" db="EMBL/GenBank/DDBJ databases">
        <title>Draft genome of Gelidibacter salicanalis PAMC21136.</title>
        <authorList>
            <person name="Park H."/>
        </authorList>
    </citation>
    <scope>NUCLEOTIDE SEQUENCE [LARGE SCALE GENOMIC DNA]</scope>
    <source>
        <strain evidence="2 3">PAMC21136</strain>
    </source>
</reference>
<comment type="caution">
    <text evidence="2">The sequence shown here is derived from an EMBL/GenBank/DDBJ whole genome shotgun (WGS) entry which is preliminary data.</text>
</comment>
<dbReference type="PROSITE" id="PS50853">
    <property type="entry name" value="FN3"/>
    <property type="match status" value="1"/>
</dbReference>
<evidence type="ECO:0000259" key="1">
    <source>
        <dbReference type="PROSITE" id="PS50853"/>
    </source>
</evidence>
<dbReference type="AlphaFoldDB" id="A0A934KPH3"/>
<gene>
    <name evidence="2" type="ORF">JEM65_20880</name>
</gene>
<keyword evidence="3" id="KW-1185">Reference proteome</keyword>
<name>A0A934KPH3_9FLAO</name>
<dbReference type="InterPro" id="IPR036116">
    <property type="entry name" value="FN3_sf"/>
</dbReference>
<accession>A0A934KPH3</accession>
<dbReference type="CDD" id="cd00063">
    <property type="entry name" value="FN3"/>
    <property type="match status" value="1"/>
</dbReference>
<dbReference type="Proteomes" id="UP000662373">
    <property type="component" value="Unassembled WGS sequence"/>
</dbReference>
<dbReference type="Gene3D" id="2.60.40.10">
    <property type="entry name" value="Immunoglobulins"/>
    <property type="match status" value="1"/>
</dbReference>
<dbReference type="EMBL" id="JAEHJZ010000092">
    <property type="protein sequence ID" value="MBJ7883086.1"/>
    <property type="molecule type" value="Genomic_DNA"/>
</dbReference>
<sequence>PSFSVTGLTADTTYYFTVLAYDLAGNVSLQGNILEVQTTASAPIPYTSANANLSTVDWQAKDLFVSQQVGIATTPHEDYKLTIAGKVIAEGVKVALQGSWPDYVFLKEYRLPSLEEVESHILNKGHLIDLPSARNIKLKGIDLGEMDALLLKKIEELTLYILQQEKKIIELQKINGDLKILADRIIELERKMEE</sequence>
<evidence type="ECO:0000313" key="2">
    <source>
        <dbReference type="EMBL" id="MBJ7883086.1"/>
    </source>
</evidence>
<feature type="domain" description="Fibronectin type-III" evidence="1">
    <location>
        <begin position="1"/>
        <end position="42"/>
    </location>
</feature>
<dbReference type="InterPro" id="IPR013783">
    <property type="entry name" value="Ig-like_fold"/>
</dbReference>
<proteinExistence type="predicted"/>
<dbReference type="InterPro" id="IPR003961">
    <property type="entry name" value="FN3_dom"/>
</dbReference>
<organism evidence="2 3">
    <name type="scientific">Gelidibacter salicanalis</name>
    <dbReference type="NCBI Taxonomy" id="291193"/>
    <lineage>
        <taxon>Bacteria</taxon>
        <taxon>Pseudomonadati</taxon>
        <taxon>Bacteroidota</taxon>
        <taxon>Flavobacteriia</taxon>
        <taxon>Flavobacteriales</taxon>
        <taxon>Flavobacteriaceae</taxon>
        <taxon>Gelidibacter</taxon>
    </lineage>
</organism>
<dbReference type="SUPFAM" id="SSF49265">
    <property type="entry name" value="Fibronectin type III"/>
    <property type="match status" value="1"/>
</dbReference>